<gene>
    <name evidence="2" type="ORF">FMM06_06255</name>
</gene>
<keyword evidence="3" id="KW-1185">Reference proteome</keyword>
<accession>A0A552UHN3</accession>
<dbReference type="Proteomes" id="UP000317894">
    <property type="component" value="Unassembled WGS sequence"/>
</dbReference>
<sequence>MIGEHTRGSDFDGLFDYLTEKRDHTVIELSGVSSVEHAGAEMQATSRMAPQISQPVLQISLSAAIEDGDKMDQARWRELFGLIKAELLMTSHQAVLVEHHDKAYHHAHGALCIIDPRPVALPRTGTR</sequence>
<dbReference type="InterPro" id="IPR005094">
    <property type="entry name" value="Endonuclease_MobA/VirD2"/>
</dbReference>
<evidence type="ECO:0000313" key="2">
    <source>
        <dbReference type="EMBL" id="TRW17735.1"/>
    </source>
</evidence>
<evidence type="ECO:0000259" key="1">
    <source>
        <dbReference type="Pfam" id="PF03432"/>
    </source>
</evidence>
<dbReference type="RefSeq" id="WP_144236427.1">
    <property type="nucleotide sequence ID" value="NZ_VJWA01000001.1"/>
</dbReference>
<evidence type="ECO:0000313" key="3">
    <source>
        <dbReference type="Proteomes" id="UP000317894"/>
    </source>
</evidence>
<dbReference type="AlphaFoldDB" id="A0A552UHN3"/>
<name>A0A552UHN3_9SPHN</name>
<comment type="caution">
    <text evidence="2">The sequence shown here is derived from an EMBL/GenBank/DDBJ whole genome shotgun (WGS) entry which is preliminary data.</text>
</comment>
<protein>
    <recommendedName>
        <fullName evidence="1">MobA/VirD2-like nuclease domain-containing protein</fullName>
    </recommendedName>
</protein>
<organism evidence="2 3">
    <name type="scientific">Glacieibacterium frigidum</name>
    <dbReference type="NCBI Taxonomy" id="2593303"/>
    <lineage>
        <taxon>Bacteria</taxon>
        <taxon>Pseudomonadati</taxon>
        <taxon>Pseudomonadota</taxon>
        <taxon>Alphaproteobacteria</taxon>
        <taxon>Sphingomonadales</taxon>
        <taxon>Sphingosinicellaceae</taxon>
        <taxon>Glacieibacterium</taxon>
    </lineage>
</organism>
<feature type="domain" description="MobA/VirD2-like nuclease" evidence="1">
    <location>
        <begin position="17"/>
        <end position="116"/>
    </location>
</feature>
<proteinExistence type="predicted"/>
<dbReference type="EMBL" id="VJWA01000001">
    <property type="protein sequence ID" value="TRW17735.1"/>
    <property type="molecule type" value="Genomic_DNA"/>
</dbReference>
<dbReference type="Pfam" id="PF03432">
    <property type="entry name" value="Relaxase"/>
    <property type="match status" value="1"/>
</dbReference>
<dbReference type="OrthoDB" id="7458109at2"/>
<reference evidence="2 3" key="1">
    <citation type="submission" date="2019-07" db="EMBL/GenBank/DDBJ databases">
        <title>Novel species isolated from glacier.</title>
        <authorList>
            <person name="Liu Q."/>
            <person name="Xin Y.-H."/>
        </authorList>
    </citation>
    <scope>NUCLEOTIDE SEQUENCE [LARGE SCALE GENOMIC DNA]</scope>
    <source>
        <strain evidence="2 3">LB1R16</strain>
    </source>
</reference>